<dbReference type="InterPro" id="IPR009915">
    <property type="entry name" value="NnrU_dom"/>
</dbReference>
<feature type="transmembrane region" description="Helical" evidence="5">
    <location>
        <begin position="116"/>
        <end position="135"/>
    </location>
</feature>
<evidence type="ECO:0000256" key="3">
    <source>
        <dbReference type="ARBA" id="ARBA00022989"/>
    </source>
</evidence>
<dbReference type="RefSeq" id="WP_055680872.1">
    <property type="nucleotide sequence ID" value="NZ_CXPG01000009.1"/>
</dbReference>
<dbReference type="EMBL" id="CXPG01000009">
    <property type="protein sequence ID" value="CTQ31380.1"/>
    <property type="molecule type" value="Genomic_DNA"/>
</dbReference>
<evidence type="ECO:0000256" key="1">
    <source>
        <dbReference type="ARBA" id="ARBA00004141"/>
    </source>
</evidence>
<keyword evidence="8" id="KW-1185">Reference proteome</keyword>
<feature type="domain" description="NnrU" evidence="6">
    <location>
        <begin position="4"/>
        <end position="177"/>
    </location>
</feature>
<dbReference type="GO" id="GO:0016020">
    <property type="term" value="C:membrane"/>
    <property type="evidence" value="ECO:0007669"/>
    <property type="project" value="UniProtKB-SubCell"/>
</dbReference>
<protein>
    <submittedName>
        <fullName evidence="7">Putative membrane protein</fullName>
    </submittedName>
</protein>
<evidence type="ECO:0000259" key="6">
    <source>
        <dbReference type="Pfam" id="PF07298"/>
    </source>
</evidence>
<dbReference type="STRING" id="282197.SAMN04488517_101281"/>
<gene>
    <name evidence="7" type="ORF">JAN5088_00136</name>
</gene>
<organism evidence="7 8">
    <name type="scientific">Jannaschia rubra</name>
    <dbReference type="NCBI Taxonomy" id="282197"/>
    <lineage>
        <taxon>Bacteria</taxon>
        <taxon>Pseudomonadati</taxon>
        <taxon>Pseudomonadota</taxon>
        <taxon>Alphaproteobacteria</taxon>
        <taxon>Rhodobacterales</taxon>
        <taxon>Roseobacteraceae</taxon>
        <taxon>Jannaschia</taxon>
    </lineage>
</organism>
<dbReference type="OrthoDB" id="5293641at2"/>
<keyword evidence="4 5" id="KW-0472">Membrane</keyword>
<feature type="transmembrane region" description="Helical" evidence="5">
    <location>
        <begin position="155"/>
        <end position="175"/>
    </location>
</feature>
<reference evidence="7 8" key="1">
    <citation type="submission" date="2015-07" db="EMBL/GenBank/DDBJ databases">
        <authorList>
            <person name="Noorani M."/>
        </authorList>
    </citation>
    <scope>NUCLEOTIDE SEQUENCE [LARGE SCALE GENOMIC DNA]</scope>
    <source>
        <strain evidence="7 8">CECT 5088</strain>
    </source>
</reference>
<evidence type="ECO:0000256" key="5">
    <source>
        <dbReference type="SAM" id="Phobius"/>
    </source>
</evidence>
<evidence type="ECO:0000313" key="8">
    <source>
        <dbReference type="Proteomes" id="UP000048908"/>
    </source>
</evidence>
<feature type="transmembrane region" description="Helical" evidence="5">
    <location>
        <begin position="72"/>
        <end position="96"/>
    </location>
</feature>
<keyword evidence="3 5" id="KW-1133">Transmembrane helix</keyword>
<dbReference type="Pfam" id="PF07298">
    <property type="entry name" value="NnrU"/>
    <property type="match status" value="1"/>
</dbReference>
<comment type="subcellular location">
    <subcellularLocation>
        <location evidence="1">Membrane</location>
        <topology evidence="1">Multi-pass membrane protein</topology>
    </subcellularLocation>
</comment>
<dbReference type="Proteomes" id="UP000048908">
    <property type="component" value="Unassembled WGS sequence"/>
</dbReference>
<keyword evidence="2 5" id="KW-0812">Transmembrane</keyword>
<feature type="transmembrane region" description="Helical" evidence="5">
    <location>
        <begin position="32"/>
        <end position="51"/>
    </location>
</feature>
<name>A0A0M6XJK6_9RHOB</name>
<accession>A0A0M6XJK6</accession>
<evidence type="ECO:0000313" key="7">
    <source>
        <dbReference type="EMBL" id="CTQ31380.1"/>
    </source>
</evidence>
<proteinExistence type="predicted"/>
<sequence length="180" mass="19126">MILLAAGVALWSGAHFFKRLAPDARARMGDAGKGVVALALVASIVLMVLGYRGADFVALWYPPPFLVHVNNLLMVLAFYLFGVGAARGITATWLRHPQLTAVSVWAVGHLLVNGDLASVVLFGGLLVWALAEMAVINRSQPWDRPAGSWKGDLKALVIGLVLLVIAAAVHIWLGVNPFGA</sequence>
<evidence type="ECO:0000256" key="2">
    <source>
        <dbReference type="ARBA" id="ARBA00022692"/>
    </source>
</evidence>
<evidence type="ECO:0000256" key="4">
    <source>
        <dbReference type="ARBA" id="ARBA00023136"/>
    </source>
</evidence>
<dbReference type="AlphaFoldDB" id="A0A0M6XJK6"/>